<keyword evidence="3" id="KW-1185">Reference proteome</keyword>
<keyword evidence="1" id="KW-0812">Transmembrane</keyword>
<evidence type="ECO:0000313" key="2">
    <source>
        <dbReference type="EMBL" id="TBL79837.1"/>
    </source>
</evidence>
<dbReference type="EMBL" id="SIRE01000006">
    <property type="protein sequence ID" value="TBL79837.1"/>
    <property type="molecule type" value="Genomic_DNA"/>
</dbReference>
<keyword evidence="1" id="KW-1133">Transmembrane helix</keyword>
<sequence>MLTASLGWLLAAFVLSVGLRKSLLVFLRQNNVTADNYAGRAIPTAAGLYVGAVVLAYAFIWSGLHYAEIRWMRTSPFTIGLHLDTIYLFALTAVLVAGLLDDLAGDKAVKGILGHWRTWRKEGRLTTGLVKAIVISAAASIVTWASERPLAECAAGCLLIALMSNALNLLDLRPGRALKLFLPAALLLVGAATLPLFVTAMAPVIAAAAVLFPEDVRGEAMLGDAGANTLGFALGVWLFQTAGFLPQLAVLAVLAALHIWSCKHSLTARIERSPLLRWIDRLGRDT</sequence>
<feature type="transmembrane region" description="Helical" evidence="1">
    <location>
        <begin position="149"/>
        <end position="170"/>
    </location>
</feature>
<feature type="transmembrane region" description="Helical" evidence="1">
    <location>
        <begin position="182"/>
        <end position="212"/>
    </location>
</feature>
<feature type="transmembrane region" description="Helical" evidence="1">
    <location>
        <begin position="6"/>
        <end position="27"/>
    </location>
</feature>
<feature type="transmembrane region" description="Helical" evidence="1">
    <location>
        <begin position="232"/>
        <end position="260"/>
    </location>
</feature>
<dbReference type="AlphaFoldDB" id="A0A4Q9DSH2"/>
<gene>
    <name evidence="2" type="ORF">EYB31_09560</name>
</gene>
<organism evidence="2 3">
    <name type="scientific">Paenibacillus thalictri</name>
    <dbReference type="NCBI Taxonomy" id="2527873"/>
    <lineage>
        <taxon>Bacteria</taxon>
        <taxon>Bacillati</taxon>
        <taxon>Bacillota</taxon>
        <taxon>Bacilli</taxon>
        <taxon>Bacillales</taxon>
        <taxon>Paenibacillaceae</taxon>
        <taxon>Paenibacillus</taxon>
    </lineage>
</organism>
<feature type="transmembrane region" description="Helical" evidence="1">
    <location>
        <begin position="48"/>
        <end position="66"/>
    </location>
</feature>
<reference evidence="2 3" key="1">
    <citation type="submission" date="2019-02" db="EMBL/GenBank/DDBJ databases">
        <title>Paenibacillus sp. nov., isolated from surface-sterilized tissue of Thalictrum simplex L.</title>
        <authorList>
            <person name="Tuo L."/>
        </authorList>
    </citation>
    <scope>NUCLEOTIDE SEQUENCE [LARGE SCALE GENOMIC DNA]</scope>
    <source>
        <strain evidence="2 3">N2SHLJ1</strain>
    </source>
</reference>
<comment type="caution">
    <text evidence="2">The sequence shown here is derived from an EMBL/GenBank/DDBJ whole genome shotgun (WGS) entry which is preliminary data.</text>
</comment>
<evidence type="ECO:0008006" key="4">
    <source>
        <dbReference type="Google" id="ProtNLM"/>
    </source>
</evidence>
<keyword evidence="1" id="KW-0472">Membrane</keyword>
<evidence type="ECO:0000256" key="1">
    <source>
        <dbReference type="SAM" id="Phobius"/>
    </source>
</evidence>
<proteinExistence type="predicted"/>
<dbReference type="OrthoDB" id="2679245at2"/>
<feature type="transmembrane region" description="Helical" evidence="1">
    <location>
        <begin position="86"/>
        <end position="104"/>
    </location>
</feature>
<evidence type="ECO:0000313" key="3">
    <source>
        <dbReference type="Proteomes" id="UP000293142"/>
    </source>
</evidence>
<protein>
    <recommendedName>
        <fullName evidence="4">Glycosyl transferase family 4</fullName>
    </recommendedName>
</protein>
<accession>A0A4Q9DSH2</accession>
<dbReference type="Proteomes" id="UP000293142">
    <property type="component" value="Unassembled WGS sequence"/>
</dbReference>
<name>A0A4Q9DSH2_9BACL</name>